<evidence type="ECO:0000313" key="1">
    <source>
        <dbReference type="EMBL" id="AKK07663.1"/>
    </source>
</evidence>
<name>A0A0G3H767_9CORY</name>
<protein>
    <submittedName>
        <fullName evidence="1">Suppressor of fused protein (SUFU)</fullName>
    </submittedName>
</protein>
<dbReference type="OrthoDB" id="4426448at2"/>
<reference evidence="1 2" key="1">
    <citation type="journal article" date="2015" name="Genome Announc.">
        <title>Complete Genome Sequence of the Type Strain Corynebacterium testudinoris DSM 44614, Recovered from Necrotic Lesions in the Mouth of a Tortoise.</title>
        <authorList>
            <person name="Ruckert C."/>
            <person name="Kriete M."/>
            <person name="Jaenicke S."/>
            <person name="Winkler A."/>
            <person name="Tauch A."/>
        </authorList>
    </citation>
    <scope>NUCLEOTIDE SEQUENCE [LARGE SCALE GENOMIC DNA]</scope>
    <source>
        <strain evidence="1 2">DSM 44614</strain>
    </source>
</reference>
<evidence type="ECO:0000313" key="2">
    <source>
        <dbReference type="Proteomes" id="UP000035540"/>
    </source>
</evidence>
<organism evidence="1 2">
    <name type="scientific">Corynebacterium testudinoris</name>
    <dbReference type="NCBI Taxonomy" id="136857"/>
    <lineage>
        <taxon>Bacteria</taxon>
        <taxon>Bacillati</taxon>
        <taxon>Actinomycetota</taxon>
        <taxon>Actinomycetes</taxon>
        <taxon>Mycobacteriales</taxon>
        <taxon>Corynebacteriaceae</taxon>
        <taxon>Corynebacterium</taxon>
    </lineage>
</organism>
<dbReference type="EMBL" id="CP011545">
    <property type="protein sequence ID" value="AKK07663.1"/>
    <property type="molecule type" value="Genomic_DNA"/>
</dbReference>
<dbReference type="STRING" id="136857.CTEST_01000"/>
<dbReference type="RefSeq" id="WP_083985378.1">
    <property type="nucleotide sequence ID" value="NZ_CP011545.1"/>
</dbReference>
<accession>A0A0G3H767</accession>
<dbReference type="PATRIC" id="fig|136857.5.peg.194"/>
<keyword evidence="2" id="KW-1185">Reference proteome</keyword>
<proteinExistence type="predicted"/>
<dbReference type="KEGG" id="cted:CTEST_01000"/>
<dbReference type="Proteomes" id="UP000035540">
    <property type="component" value="Chromosome"/>
</dbReference>
<gene>
    <name evidence="1" type="ORF">CTEST_01000</name>
</gene>
<dbReference type="AlphaFoldDB" id="A0A0G3H767"/>
<sequence length="195" mass="21466">MVWLRVCCSRPSRSWGLSPLNIDETTFWLGPLFPKPPIFDEARNIGMVALEDNQVLGVTRTFAEVDTGLEAIEEGLPVRSEIVSVARATPEEMAGALEAAVDKLRSTGGIIPAQPGTLLPQLLDQEDLSVQHGLFVPPYLWGGETPRVTEPDRLTVLLQLVMLTDAEYAYAIEEGVGSLQQALVEAEIDLLDWRR</sequence>
<reference evidence="2" key="2">
    <citation type="submission" date="2015-05" db="EMBL/GenBank/DDBJ databases">
        <title>Complete genome sequence of Corynebacterium testudinoris DSM 44614, recovered from necrotic lesions in the mouth of a tortoise.</title>
        <authorList>
            <person name="Ruckert C."/>
            <person name="Albersmeier A."/>
            <person name="Winkler A."/>
            <person name="Tauch A."/>
        </authorList>
    </citation>
    <scope>NUCLEOTIDE SEQUENCE [LARGE SCALE GENOMIC DNA]</scope>
    <source>
        <strain evidence="2">DSM 44614</strain>
    </source>
</reference>